<keyword evidence="3" id="KW-0812">Transmembrane</keyword>
<evidence type="ECO:0000313" key="4">
    <source>
        <dbReference type="EMBL" id="KAK4192414.1"/>
    </source>
</evidence>
<accession>A0AAN7AMQ8</accession>
<evidence type="ECO:0000256" key="2">
    <source>
        <dbReference type="SAM" id="MobiDB-lite"/>
    </source>
</evidence>
<keyword evidence="1" id="KW-0175">Coiled coil</keyword>
<feature type="region of interest" description="Disordered" evidence="2">
    <location>
        <begin position="1688"/>
        <end position="1718"/>
    </location>
</feature>
<evidence type="ECO:0000313" key="5">
    <source>
        <dbReference type="Proteomes" id="UP001302126"/>
    </source>
</evidence>
<dbReference type="Proteomes" id="UP001302126">
    <property type="component" value="Unassembled WGS sequence"/>
</dbReference>
<feature type="region of interest" description="Disordered" evidence="2">
    <location>
        <begin position="1317"/>
        <end position="1414"/>
    </location>
</feature>
<dbReference type="Gene3D" id="2.130.10.80">
    <property type="entry name" value="Galactose oxidase/kelch, beta-propeller"/>
    <property type="match status" value="1"/>
</dbReference>
<feature type="region of interest" description="Disordered" evidence="2">
    <location>
        <begin position="1182"/>
        <end position="1210"/>
    </location>
</feature>
<keyword evidence="3" id="KW-0472">Membrane</keyword>
<evidence type="ECO:0000256" key="1">
    <source>
        <dbReference type="SAM" id="Coils"/>
    </source>
</evidence>
<feature type="compositionally biased region" description="Low complexity" evidence="2">
    <location>
        <begin position="141"/>
        <end position="158"/>
    </location>
</feature>
<dbReference type="SUPFAM" id="SSF57997">
    <property type="entry name" value="Tropomyosin"/>
    <property type="match status" value="1"/>
</dbReference>
<feature type="compositionally biased region" description="Polar residues" evidence="2">
    <location>
        <begin position="1322"/>
        <end position="1345"/>
    </location>
</feature>
<comment type="caution">
    <text evidence="4">The sequence shown here is derived from an EMBL/GenBank/DDBJ whole genome shotgun (WGS) entry which is preliminary data.</text>
</comment>
<feature type="compositionally biased region" description="Pro residues" evidence="2">
    <location>
        <begin position="33"/>
        <end position="44"/>
    </location>
</feature>
<reference evidence="4" key="2">
    <citation type="submission" date="2023-05" db="EMBL/GenBank/DDBJ databases">
        <authorList>
            <consortium name="Lawrence Berkeley National Laboratory"/>
            <person name="Steindorff A."/>
            <person name="Hensen N."/>
            <person name="Bonometti L."/>
            <person name="Westerberg I."/>
            <person name="Brannstrom I.O."/>
            <person name="Guillou S."/>
            <person name="Cros-Aarteil S."/>
            <person name="Calhoun S."/>
            <person name="Haridas S."/>
            <person name="Kuo A."/>
            <person name="Mondo S."/>
            <person name="Pangilinan J."/>
            <person name="Riley R."/>
            <person name="Labutti K."/>
            <person name="Andreopoulos B."/>
            <person name="Lipzen A."/>
            <person name="Chen C."/>
            <person name="Yanf M."/>
            <person name="Daum C."/>
            <person name="Ng V."/>
            <person name="Clum A."/>
            <person name="Ohm R."/>
            <person name="Martin F."/>
            <person name="Silar P."/>
            <person name="Natvig D."/>
            <person name="Lalanne C."/>
            <person name="Gautier V."/>
            <person name="Ament-Velasquez S.L."/>
            <person name="Kruys A."/>
            <person name="Hutchinson M.I."/>
            <person name="Powell A.J."/>
            <person name="Barry K."/>
            <person name="Miller A.N."/>
            <person name="Grigoriev I.V."/>
            <person name="Debuchy R."/>
            <person name="Gladieux P."/>
            <person name="Thoren M.H."/>
            <person name="Johannesson H."/>
        </authorList>
    </citation>
    <scope>NUCLEOTIDE SEQUENCE</scope>
    <source>
        <strain evidence="4">PSN309</strain>
    </source>
</reference>
<dbReference type="InterPro" id="IPR037293">
    <property type="entry name" value="Gal_Oxidase_central_sf"/>
</dbReference>
<name>A0AAN7AMQ8_9PEZI</name>
<feature type="region of interest" description="Disordered" evidence="2">
    <location>
        <begin position="1242"/>
        <end position="1305"/>
    </location>
</feature>
<feature type="transmembrane region" description="Helical" evidence="3">
    <location>
        <begin position="1074"/>
        <end position="1097"/>
    </location>
</feature>
<dbReference type="EMBL" id="MU864354">
    <property type="protein sequence ID" value="KAK4192414.1"/>
    <property type="molecule type" value="Genomic_DNA"/>
</dbReference>
<feature type="region of interest" description="Disordered" evidence="2">
    <location>
        <begin position="1447"/>
        <end position="1536"/>
    </location>
</feature>
<keyword evidence="3" id="KW-1133">Transmembrane helix</keyword>
<keyword evidence="5" id="KW-1185">Reference proteome</keyword>
<feature type="compositionally biased region" description="Low complexity" evidence="2">
    <location>
        <begin position="1399"/>
        <end position="1414"/>
    </location>
</feature>
<feature type="coiled-coil region" evidence="1">
    <location>
        <begin position="481"/>
        <end position="515"/>
    </location>
</feature>
<feature type="region of interest" description="Disordered" evidence="2">
    <location>
        <begin position="1025"/>
        <end position="1066"/>
    </location>
</feature>
<feature type="compositionally biased region" description="Basic and acidic residues" evidence="2">
    <location>
        <begin position="1475"/>
        <end position="1497"/>
    </location>
</feature>
<feature type="compositionally biased region" description="Low complexity" evidence="2">
    <location>
        <begin position="1"/>
        <end position="32"/>
    </location>
</feature>
<feature type="region of interest" description="Disordered" evidence="2">
    <location>
        <begin position="1567"/>
        <end position="1656"/>
    </location>
</feature>
<protein>
    <submittedName>
        <fullName evidence="4">Uncharacterized protein</fullName>
    </submittedName>
</protein>
<organism evidence="4 5">
    <name type="scientific">Podospora australis</name>
    <dbReference type="NCBI Taxonomy" id="1536484"/>
    <lineage>
        <taxon>Eukaryota</taxon>
        <taxon>Fungi</taxon>
        <taxon>Dikarya</taxon>
        <taxon>Ascomycota</taxon>
        <taxon>Pezizomycotina</taxon>
        <taxon>Sordariomycetes</taxon>
        <taxon>Sordariomycetidae</taxon>
        <taxon>Sordariales</taxon>
        <taxon>Podosporaceae</taxon>
        <taxon>Podospora</taxon>
    </lineage>
</organism>
<feature type="region of interest" description="Disordered" evidence="2">
    <location>
        <begin position="132"/>
        <end position="170"/>
    </location>
</feature>
<dbReference type="Gene3D" id="1.10.287.1490">
    <property type="match status" value="1"/>
</dbReference>
<proteinExistence type="predicted"/>
<feature type="region of interest" description="Disordered" evidence="2">
    <location>
        <begin position="1"/>
        <end position="44"/>
    </location>
</feature>
<gene>
    <name evidence="4" type="ORF">QBC35DRAFT_373488</name>
</gene>
<dbReference type="InterPro" id="IPR011043">
    <property type="entry name" value="Gal_Oxase/kelch_b-propeller"/>
</dbReference>
<reference evidence="4" key="1">
    <citation type="journal article" date="2023" name="Mol. Phylogenet. Evol.">
        <title>Genome-scale phylogeny and comparative genomics of the fungal order Sordariales.</title>
        <authorList>
            <person name="Hensen N."/>
            <person name="Bonometti L."/>
            <person name="Westerberg I."/>
            <person name="Brannstrom I.O."/>
            <person name="Guillou S."/>
            <person name="Cros-Aarteil S."/>
            <person name="Calhoun S."/>
            <person name="Haridas S."/>
            <person name="Kuo A."/>
            <person name="Mondo S."/>
            <person name="Pangilinan J."/>
            <person name="Riley R."/>
            <person name="LaButti K."/>
            <person name="Andreopoulos B."/>
            <person name="Lipzen A."/>
            <person name="Chen C."/>
            <person name="Yan M."/>
            <person name="Daum C."/>
            <person name="Ng V."/>
            <person name="Clum A."/>
            <person name="Steindorff A."/>
            <person name="Ohm R.A."/>
            <person name="Martin F."/>
            <person name="Silar P."/>
            <person name="Natvig D.O."/>
            <person name="Lalanne C."/>
            <person name="Gautier V."/>
            <person name="Ament-Velasquez S.L."/>
            <person name="Kruys A."/>
            <person name="Hutchinson M.I."/>
            <person name="Powell A.J."/>
            <person name="Barry K."/>
            <person name="Miller A.N."/>
            <person name="Grigoriev I.V."/>
            <person name="Debuchy R."/>
            <person name="Gladieux P."/>
            <person name="Hiltunen Thoren M."/>
            <person name="Johannesson H."/>
        </authorList>
    </citation>
    <scope>NUCLEOTIDE SEQUENCE</scope>
    <source>
        <strain evidence="4">PSN309</strain>
    </source>
</reference>
<dbReference type="SUPFAM" id="SSF50965">
    <property type="entry name" value="Galactose oxidase, central domain"/>
    <property type="match status" value="1"/>
</dbReference>
<sequence length="1718" mass="184303">MTTAGTATPAPAAAAAAAAPPTPAATPAAAAPAPAPTPVAPTPALPAHLAEHEDDAYGDQKGYVKGTDYALPYYSHFSRFHDGQVRNGLWRNLNCGLLSTPGLPPTLLALKQHAQSLCILIQTLVPQFESREVGTQAANPTTTTTTTTTATGAAGSSSTRRRRSSARRQSAAAAGLGYELGDAFDFLMDLTTPYQNDDPAHNLPLTALVNDIRERDETRGRVYYHCPFADRYPREAGEEQKPYATHQNLIIHANDCLERLDHEFSSTGGLMSLLPSDEVLERQQLINSKNSLLGQWLLHHQLLTARLHDLERAYANALDALKGEATIPHQFVTDLGHDGRNHGRDLVYPQDRFVLVNCGDDVAEFIHNTLDKEEALSQQRDEVLFRNGAIGQRMRTEDGAFRSLVSADFNTRYYRLVGQERSTIFISPAWEHHPAVEHTKQIQNEPTIVAAIKPTWPPRATELEKKFKAYEDKAAANAVEVVRLRDDKHRHEEQLKSLRNHVDKLLEKQRDLENAMGSGEVALANQLTALKNQTKVLEEKIAALEPALTEERKRAGNLEGHIEEVERYRKEVEQELEWYKTHFPSAETSLLTALLTFTLTAPVLAQVPYIPTTILLPPSGSSNPPSSAFVLSPSSSSPSSLHLFTLNLTSPSVPSVLSTHPFPFSPENTAFTPAILPNGTLAIFSGANPCSSSSSSSSSSSPPSPAVLWTWSDASNSWTQHSTAIDETSDYAQTVPYHLGGAVSFSLQLSPVISPSTIYVYGGMCPSSSSSESSWQANAQYSNHMLRLSPPSSENNQKDTWAIASLTQTGGEAPIAEAGFTFTELTPSISNRSGIVTQQNGFVLLGGHTKEAFINMSTAAVWSLPEEGWSFVGIKPAVSLGGQQKPDLARGSEATEVGKEVKIDSRSGHSAVLSEDGTKIVVYGGWVGDTSQAAEPQLAVIKVGVGLGDWGWEVPAVANGGGGRYGHGAVLLPGNVMMVYGGVEISGKTTTNIQKRQDAGEGKMMFLNITSMTWSDKYDYPVSSGPGGTNNHGGKGGNGSANGGAVGGGGQNGSKEGDNDDDDDAAKKKRKISMGVGLGVGLLFFFLLSAVMGYFCVWKKRQQRRRRASREDALTKLAQGMNGSLPRGITEEDDDMLEKDHGMMFPWNAASARDWYTGGDDPYSQGRRSLAYEGLRHGGLRNGGASLYMPPPPGSSSGGGRPRNAARGLYQPTTSVTAYDFSPLGKGRMGIEPIWEADEEYEDAGDLGRQKQQIARPSPGRGEDSDPFMTPTGGTPRGEMFPAGSQSPEKSPVQMQDPEVQGWKSDVDKADAVLAARIGRHGSTTTTPSRFAGRTSPTRNPSFKVSVTGGGGNGQDSPTGSGFLDDARTESNLSEASAFSFVPGQEPQRLRAVAAGEQRAGSSSGSSTGGTFSTARSSFPVLQAEGPGLLLGQQTAYVLEDDEYQKEEEDAEYVYVPGSPSKTKPRRSWFGSIRRVFDRGTPETGSSREDSPTRESLLEAGGTTDYERTGGVGGSSGTLQRRKQGKEAWVAEGGSEEDWDIERAVEQRLVQVMFTVPKERLRVVNAEIEHDEVEQAAVVVNPDDEDYYSTTTSGDQAAGSKDPEGTSSESAGLRPPEPVHQSSGGGSKSGSTRSRESMSNGLEPPPPGAGGISPSASLRAVSITASTLHTAEAVRLERPRTRVLEMVESIESKSSRDASPAGSPAPSLRQKKSSDNGY</sequence>
<evidence type="ECO:0000256" key="3">
    <source>
        <dbReference type="SAM" id="Phobius"/>
    </source>
</evidence>
<feature type="compositionally biased region" description="Gly residues" evidence="2">
    <location>
        <begin position="1025"/>
        <end position="1052"/>
    </location>
</feature>